<dbReference type="EMBL" id="LS974202">
    <property type="protein sequence ID" value="SSC12848.1"/>
    <property type="molecule type" value="Genomic_DNA"/>
</dbReference>
<accession>A0A7Z7LEY6</accession>
<proteinExistence type="inferred from homology"/>
<evidence type="ECO:0000256" key="4">
    <source>
        <dbReference type="ARBA" id="ARBA00023163"/>
    </source>
</evidence>
<dbReference type="SUPFAM" id="SSF88659">
    <property type="entry name" value="Sigma3 and sigma4 domains of RNA polymerase sigma factors"/>
    <property type="match status" value="1"/>
</dbReference>
<gene>
    <name evidence="7" type="ORF">MESINF_1404</name>
</gene>
<dbReference type="PANTHER" id="PTHR34294">
    <property type="entry name" value="TRANSCRIPTIONAL REGULATOR-RELATED"/>
    <property type="match status" value="1"/>
</dbReference>
<dbReference type="InterPro" id="IPR037171">
    <property type="entry name" value="NagB/RpiA_transferase-like"/>
</dbReference>
<keyword evidence="3" id="KW-0238">DNA-binding</keyword>
<dbReference type="InterPro" id="IPR036388">
    <property type="entry name" value="WH-like_DNA-bd_sf"/>
</dbReference>
<evidence type="ECO:0000256" key="2">
    <source>
        <dbReference type="ARBA" id="ARBA00023015"/>
    </source>
</evidence>
<keyword evidence="4" id="KW-0804">Transcription</keyword>
<dbReference type="GO" id="GO:0003677">
    <property type="term" value="F:DNA binding"/>
    <property type="evidence" value="ECO:0007669"/>
    <property type="project" value="UniProtKB-KW"/>
</dbReference>
<evidence type="ECO:0000313" key="8">
    <source>
        <dbReference type="Proteomes" id="UP000250796"/>
    </source>
</evidence>
<dbReference type="Pfam" id="PF04545">
    <property type="entry name" value="Sigma70_r4"/>
    <property type="match status" value="1"/>
</dbReference>
<dbReference type="GO" id="GO:0006352">
    <property type="term" value="P:DNA-templated transcription initiation"/>
    <property type="evidence" value="ECO:0007669"/>
    <property type="project" value="InterPro"/>
</dbReference>
<keyword evidence="2" id="KW-0805">Transcription regulation</keyword>
<comment type="similarity">
    <text evidence="1">Belongs to the SorC transcriptional regulatory family.</text>
</comment>
<dbReference type="InterPro" id="IPR007324">
    <property type="entry name" value="Sugar-bd_dom_put"/>
</dbReference>
<dbReference type="InterPro" id="IPR007630">
    <property type="entry name" value="RNA_pol_sigma70_r4"/>
</dbReference>
<evidence type="ECO:0000259" key="5">
    <source>
        <dbReference type="Pfam" id="PF04198"/>
    </source>
</evidence>
<dbReference type="InterPro" id="IPR051054">
    <property type="entry name" value="SorC_transcr_regulators"/>
</dbReference>
<dbReference type="AlphaFoldDB" id="A0A7Z7LEY6"/>
<dbReference type="Proteomes" id="UP000250796">
    <property type="component" value="Chromosome MESINF"/>
</dbReference>
<evidence type="ECO:0000313" key="7">
    <source>
        <dbReference type="EMBL" id="SSC12848.1"/>
    </source>
</evidence>
<dbReference type="Gene3D" id="3.40.50.1360">
    <property type="match status" value="1"/>
</dbReference>
<organism evidence="7 8">
    <name type="scientific">Mesotoga infera</name>
    <dbReference type="NCBI Taxonomy" id="1236046"/>
    <lineage>
        <taxon>Bacteria</taxon>
        <taxon>Thermotogati</taxon>
        <taxon>Thermotogota</taxon>
        <taxon>Thermotogae</taxon>
        <taxon>Kosmotogales</taxon>
        <taxon>Kosmotogaceae</taxon>
        <taxon>Mesotoga</taxon>
    </lineage>
</organism>
<sequence>MKMDEVSLAYRAAEMYYINEMNQEQIAAELGLSRSKVSRLLTSARRLGMVKIELVGPESFDLSSLEREIVEKYAIREAHVVASIKGTDKEIKQRIALSFQKNLTKLLEGKRYIGLGWGTTVYEAVMSLPDNLARFPEMKIIPLLGGLGQSEKTYQINNIVEKMAGSLGATPIFLAAPAIFNNQEQLKIMKQVQSVQTAIAEWSNLEAVIFGLGAPAGMSAVLDSNLPGDMILELVRKHAVGDIVSRFMGKSGEIVCQNIEEVLLGIPFNDMLKVPERICLSGGEHKVDGIRAALSRGYITTLFTDIRTAQMLVTQQEVRG</sequence>
<dbReference type="KEGG" id="minf:MESINF_1404"/>
<evidence type="ECO:0000259" key="6">
    <source>
        <dbReference type="Pfam" id="PF04545"/>
    </source>
</evidence>
<name>A0A7Z7LEY6_9BACT</name>
<feature type="domain" description="RNA polymerase sigma-70 region 4" evidence="6">
    <location>
        <begin position="14"/>
        <end position="46"/>
    </location>
</feature>
<evidence type="ECO:0000256" key="3">
    <source>
        <dbReference type="ARBA" id="ARBA00023125"/>
    </source>
</evidence>
<protein>
    <submittedName>
        <fullName evidence="7">Putative Transcriptional regulator, DeoR family</fullName>
    </submittedName>
</protein>
<dbReference type="Pfam" id="PF04198">
    <property type="entry name" value="Sugar-bind"/>
    <property type="match status" value="1"/>
</dbReference>
<dbReference type="InterPro" id="IPR013324">
    <property type="entry name" value="RNA_pol_sigma_r3/r4-like"/>
</dbReference>
<dbReference type="SUPFAM" id="SSF100950">
    <property type="entry name" value="NagB/RpiA/CoA transferase-like"/>
    <property type="match status" value="1"/>
</dbReference>
<dbReference type="Gene3D" id="1.10.10.10">
    <property type="entry name" value="Winged helix-like DNA-binding domain superfamily/Winged helix DNA-binding domain"/>
    <property type="match status" value="1"/>
</dbReference>
<keyword evidence="8" id="KW-1185">Reference proteome</keyword>
<reference evidence="7 8" key="1">
    <citation type="submission" date="2017-01" db="EMBL/GenBank/DDBJ databases">
        <authorList>
            <person name="Erauso G."/>
        </authorList>
    </citation>
    <scope>NUCLEOTIDE SEQUENCE [LARGE SCALE GENOMIC DNA]</scope>
    <source>
        <strain evidence="7">MESINF1</strain>
    </source>
</reference>
<dbReference type="PANTHER" id="PTHR34294:SF1">
    <property type="entry name" value="TRANSCRIPTIONAL REGULATOR LSRR"/>
    <property type="match status" value="1"/>
</dbReference>
<evidence type="ECO:0000256" key="1">
    <source>
        <dbReference type="ARBA" id="ARBA00010466"/>
    </source>
</evidence>
<dbReference type="GO" id="GO:0030246">
    <property type="term" value="F:carbohydrate binding"/>
    <property type="evidence" value="ECO:0007669"/>
    <property type="project" value="InterPro"/>
</dbReference>
<feature type="domain" description="Sugar-binding" evidence="5">
    <location>
        <begin position="61"/>
        <end position="313"/>
    </location>
</feature>
<dbReference type="GO" id="GO:0003700">
    <property type="term" value="F:DNA-binding transcription factor activity"/>
    <property type="evidence" value="ECO:0007669"/>
    <property type="project" value="InterPro"/>
</dbReference>